<dbReference type="EMBL" id="CM042888">
    <property type="protein sequence ID" value="KAI4324625.1"/>
    <property type="molecule type" value="Genomic_DNA"/>
</dbReference>
<name>A0ACB9MKG2_9MYRT</name>
<evidence type="ECO:0000313" key="2">
    <source>
        <dbReference type="Proteomes" id="UP001057402"/>
    </source>
</evidence>
<organism evidence="1 2">
    <name type="scientific">Melastoma candidum</name>
    <dbReference type="NCBI Taxonomy" id="119954"/>
    <lineage>
        <taxon>Eukaryota</taxon>
        <taxon>Viridiplantae</taxon>
        <taxon>Streptophyta</taxon>
        <taxon>Embryophyta</taxon>
        <taxon>Tracheophyta</taxon>
        <taxon>Spermatophyta</taxon>
        <taxon>Magnoliopsida</taxon>
        <taxon>eudicotyledons</taxon>
        <taxon>Gunneridae</taxon>
        <taxon>Pentapetalae</taxon>
        <taxon>rosids</taxon>
        <taxon>malvids</taxon>
        <taxon>Myrtales</taxon>
        <taxon>Melastomataceae</taxon>
        <taxon>Melastomatoideae</taxon>
        <taxon>Melastomateae</taxon>
        <taxon>Melastoma</taxon>
    </lineage>
</organism>
<dbReference type="Proteomes" id="UP001057402">
    <property type="component" value="Chromosome 9"/>
</dbReference>
<proteinExistence type="predicted"/>
<keyword evidence="2" id="KW-1185">Reference proteome</keyword>
<evidence type="ECO:0000313" key="1">
    <source>
        <dbReference type="EMBL" id="KAI4324625.1"/>
    </source>
</evidence>
<sequence>MTEDTARIPDPLSTDAQPPIISPNSASPKDAFCTYSNDTERQVLNSEHQILNSKKSKYLLTEIDFDRLIKTAAAGCIKQRNQYRQDAEINGQLVSTDWN</sequence>
<gene>
    <name evidence="1" type="ORF">MLD38_030096</name>
</gene>
<reference evidence="2" key="1">
    <citation type="journal article" date="2023" name="Front. Plant Sci.">
        <title>Chromosomal-level genome assembly of Melastoma candidum provides insights into trichome evolution.</title>
        <authorList>
            <person name="Zhong Y."/>
            <person name="Wu W."/>
            <person name="Sun C."/>
            <person name="Zou P."/>
            <person name="Liu Y."/>
            <person name="Dai S."/>
            <person name="Zhou R."/>
        </authorList>
    </citation>
    <scope>NUCLEOTIDE SEQUENCE [LARGE SCALE GENOMIC DNA]</scope>
</reference>
<protein>
    <submittedName>
        <fullName evidence="1">Uncharacterized protein</fullName>
    </submittedName>
</protein>
<accession>A0ACB9MKG2</accession>
<comment type="caution">
    <text evidence="1">The sequence shown here is derived from an EMBL/GenBank/DDBJ whole genome shotgun (WGS) entry which is preliminary data.</text>
</comment>